<dbReference type="Proteomes" id="UP000321196">
    <property type="component" value="Unassembled WGS sequence"/>
</dbReference>
<gene>
    <name evidence="4" type="ORF">FVP60_02420</name>
</gene>
<accession>A0A5C8HNZ2</accession>
<dbReference type="SMART" id="SM01119">
    <property type="entry name" value="D-ser_dehydrat"/>
    <property type="match status" value="1"/>
</dbReference>
<name>A0A5C8HNZ2_9MICO</name>
<evidence type="ECO:0000259" key="3">
    <source>
        <dbReference type="SMART" id="SM01119"/>
    </source>
</evidence>
<evidence type="ECO:0000313" key="4">
    <source>
        <dbReference type="EMBL" id="TXK05860.1"/>
    </source>
</evidence>
<dbReference type="InterPro" id="IPR026956">
    <property type="entry name" value="D-ser_dehydrat-like_dom"/>
</dbReference>
<dbReference type="Gene3D" id="2.40.37.20">
    <property type="entry name" value="D-serine dehydratase-like domain"/>
    <property type="match status" value="1"/>
</dbReference>
<protein>
    <submittedName>
        <fullName evidence="4">Amino acid deaminase</fullName>
    </submittedName>
</protein>
<dbReference type="GO" id="GO:0016829">
    <property type="term" value="F:lyase activity"/>
    <property type="evidence" value="ECO:0007669"/>
    <property type="project" value="UniProtKB-KW"/>
</dbReference>
<dbReference type="PANTHER" id="PTHR28004:SF8">
    <property type="entry name" value="D-SERINE DEAMINASE"/>
    <property type="match status" value="1"/>
</dbReference>
<dbReference type="Pfam" id="PF14031">
    <property type="entry name" value="D-ser_dehydrat"/>
    <property type="match status" value="1"/>
</dbReference>
<organism evidence="4 5">
    <name type="scientific">Microbacterium mitrae</name>
    <dbReference type="NCBI Taxonomy" id="664640"/>
    <lineage>
        <taxon>Bacteria</taxon>
        <taxon>Bacillati</taxon>
        <taxon>Actinomycetota</taxon>
        <taxon>Actinomycetes</taxon>
        <taxon>Micrococcales</taxon>
        <taxon>Microbacteriaceae</taxon>
        <taxon>Microbacterium</taxon>
    </lineage>
</organism>
<dbReference type="SUPFAM" id="SSF51419">
    <property type="entry name" value="PLP-binding barrel"/>
    <property type="match status" value="1"/>
</dbReference>
<dbReference type="InterPro" id="IPR029066">
    <property type="entry name" value="PLP-binding_barrel"/>
</dbReference>
<comment type="caution">
    <text evidence="4">The sequence shown here is derived from an EMBL/GenBank/DDBJ whole genome shotgun (WGS) entry which is preliminary data.</text>
</comment>
<feature type="domain" description="D-serine dehydratase-like" evidence="3">
    <location>
        <begin position="311"/>
        <end position="409"/>
    </location>
</feature>
<evidence type="ECO:0000313" key="5">
    <source>
        <dbReference type="Proteomes" id="UP000321196"/>
    </source>
</evidence>
<dbReference type="InterPro" id="IPR001608">
    <property type="entry name" value="Ala_racemase_N"/>
</dbReference>
<dbReference type="InterPro" id="IPR051466">
    <property type="entry name" value="D-amino_acid_metab_enzyme"/>
</dbReference>
<proteinExistence type="inferred from homology"/>
<evidence type="ECO:0000256" key="1">
    <source>
        <dbReference type="ARBA" id="ARBA00005323"/>
    </source>
</evidence>
<reference evidence="4 5" key="1">
    <citation type="submission" date="2019-08" db="EMBL/GenBank/DDBJ databases">
        <authorList>
            <person name="Dong K."/>
        </authorList>
    </citation>
    <scope>NUCLEOTIDE SEQUENCE [LARGE SCALE GENOMIC DNA]</scope>
    <source>
        <strain evidence="4 5">M4-8</strain>
    </source>
</reference>
<dbReference type="RefSeq" id="WP_147824670.1">
    <property type="nucleotide sequence ID" value="NZ_BAAARG010000001.1"/>
</dbReference>
<dbReference type="Gene3D" id="3.20.20.10">
    <property type="entry name" value="Alanine racemase"/>
    <property type="match status" value="1"/>
</dbReference>
<dbReference type="EMBL" id="VRSW01000001">
    <property type="protein sequence ID" value="TXK05860.1"/>
    <property type="molecule type" value="Genomic_DNA"/>
</dbReference>
<dbReference type="AlphaFoldDB" id="A0A5C8HNZ2"/>
<evidence type="ECO:0000256" key="2">
    <source>
        <dbReference type="ARBA" id="ARBA00023239"/>
    </source>
</evidence>
<keyword evidence="2" id="KW-0456">Lyase</keyword>
<dbReference type="Pfam" id="PF01168">
    <property type="entry name" value="Ala_racemase_N"/>
    <property type="match status" value="1"/>
</dbReference>
<comment type="similarity">
    <text evidence="1">Belongs to the DSD1 family.</text>
</comment>
<dbReference type="InterPro" id="IPR042208">
    <property type="entry name" value="D-ser_dehydrat-like_sf"/>
</dbReference>
<dbReference type="OrthoDB" id="9811417at2"/>
<keyword evidence="5" id="KW-1185">Reference proteome</keyword>
<sequence length="424" mass="45289">MTVAERSAALVLTADHKGLPARAHGLTVGEFLATRPRLSEFWTPLVVIDGEALDHNARTISAWCTQQGLALLPHGKTTMAPTLWHRQLDEGALGITLATMAQVRTGRSWGLNHILLANAAIDRRSLAWLADELADPNFRFTCWADSLATIAAMENALEGIALPRPIDVCVELGGANGRTGARTIEDGIAIARRLHASPMLRLAGVAGYEGALGHDRAAETVTVITAWLERLLALHDVIGELYSPGPLMVSAGGSAYPELVAEVFAPRAAVETEVDWVIRSGASLTHDDGFYREISPFDESARAGAPRLRSALMGLARVVSHPEPELALLDGGKRDFPFDEGLPIPRAVLTDIAAVERAPGELAITALNDQHAFARGTGAAALAIGDVVRLGLSHPCTAFDKWRLIPVVESATSDEVIDLIATYF</sequence>
<dbReference type="PANTHER" id="PTHR28004">
    <property type="entry name" value="ZGC:162816-RELATED"/>
    <property type="match status" value="1"/>
</dbReference>